<dbReference type="RefSeq" id="WP_099308549.1">
    <property type="nucleotide sequence ID" value="NZ_PDVP01000021.1"/>
</dbReference>
<proteinExistence type="predicted"/>
<accession>A0A2G1QHC4</accession>
<dbReference type="Proteomes" id="UP000221168">
    <property type="component" value="Unassembled WGS sequence"/>
</dbReference>
<evidence type="ECO:0008006" key="3">
    <source>
        <dbReference type="Google" id="ProtNLM"/>
    </source>
</evidence>
<evidence type="ECO:0000313" key="2">
    <source>
        <dbReference type="Proteomes" id="UP000221168"/>
    </source>
</evidence>
<gene>
    <name evidence="1" type="ORF">CSC94_22035</name>
</gene>
<keyword evidence="2" id="KW-1185">Reference proteome</keyword>
<protein>
    <recommendedName>
        <fullName evidence="3">EAL domain-containing protein</fullName>
    </recommendedName>
</protein>
<organism evidence="1 2">
    <name type="scientific">Zhengella mangrovi</name>
    <dbReference type="NCBI Taxonomy" id="1982044"/>
    <lineage>
        <taxon>Bacteria</taxon>
        <taxon>Pseudomonadati</taxon>
        <taxon>Pseudomonadota</taxon>
        <taxon>Alphaproteobacteria</taxon>
        <taxon>Hyphomicrobiales</taxon>
        <taxon>Notoacmeibacteraceae</taxon>
        <taxon>Zhengella</taxon>
    </lineage>
</organism>
<evidence type="ECO:0000313" key="1">
    <source>
        <dbReference type="EMBL" id="PHP64869.1"/>
    </source>
</evidence>
<dbReference type="AlphaFoldDB" id="A0A2G1QHC4"/>
<reference evidence="1 2" key="1">
    <citation type="submission" date="2017-10" db="EMBL/GenBank/DDBJ databases">
        <title>Sedimentibacterium mangrovi gen. nov., sp. nov., a novel member of family Phyllobacteriacea isolated from mangrove sediment.</title>
        <authorList>
            <person name="Liao H."/>
            <person name="Tian Y."/>
        </authorList>
    </citation>
    <scope>NUCLEOTIDE SEQUENCE [LARGE SCALE GENOMIC DNA]</scope>
    <source>
        <strain evidence="1 2">X9-2-2</strain>
    </source>
</reference>
<dbReference type="EMBL" id="PDVP01000021">
    <property type="protein sequence ID" value="PHP64869.1"/>
    <property type="molecule type" value="Genomic_DNA"/>
</dbReference>
<sequence length="284" mass="29962">MTDTPFSEGAGPVAELVRDGTGRARLKLGEIFFETVFQPAFRVRGTQLVPDFATARIRPYGNVNARAVLRRLTSGPGAGQANALARSNLGFLDPDSLCFCEDHLLPDSLAGGALDQLLAAAGDAFMMPDQIVWRLSLPVAGKAGAEIARAREAGVRIALRITQEDPAMAIAAAREHGAEMVHLGVEWSGAWLENVAAARTLLAAMVQRLVDAGCGVSMTGLTSAAQLDAALAAGVEWVQGGYLAAAIGAGRATGWKPLNGQALRKAEHKVTLIRPPQPPRHQQY</sequence>
<name>A0A2G1QHC4_9HYPH</name>
<comment type="caution">
    <text evidence="1">The sequence shown here is derived from an EMBL/GenBank/DDBJ whole genome shotgun (WGS) entry which is preliminary data.</text>
</comment>